<dbReference type="InterPro" id="IPR052895">
    <property type="entry name" value="HetReg/Transcr_Mod"/>
</dbReference>
<comment type="caution">
    <text evidence="1">The sequence shown here is derived from an EMBL/GenBank/DDBJ whole genome shotgun (WGS) entry which is preliminary data.</text>
</comment>
<accession>A0A8H6CT08</accession>
<dbReference type="PANTHER" id="PTHR24148:SF73">
    <property type="entry name" value="HET DOMAIN PROTEIN (AFU_ORTHOLOGUE AFUA_8G01020)"/>
    <property type="match status" value="1"/>
</dbReference>
<sequence length="388" mass="44441">MGDTVPSEFRLTPPHPFVLTHQLRTEMEGRLEDDEFAHGWIKFCDVLNSPWWGRAWVFQEFMVSSRATFLHGLQSMAYTNMLRLICDVCLATLEILFERHKTGGTHVKKKLKRAQATRAKIAHSITKVLSVLLAKKEWFQSFDLKRLLVYTQNCQSSDERDRIYSMIGLAHPGYALTPDYSSQNKIENLLVQTTKRIITFEDSLDVLSYLSRGDPSSSGPGELLPSWVVDWTKVQNTLEPMLYRTNMDWDGSKFVAHYIKSGYADASFVQVPHPVYSELSTTALQVWAVFLDSEFIIGHSKIFAGKNAFLLRARFPIQRDDELWVLSGSSEPFLLRRYSGGYRIVGPVLCLTFTIQPPMRAFANLSKYTDESGDLDPSKMERKRITIF</sequence>
<organism evidence="1 2">
    <name type="scientific">Fusarium denticulatum</name>
    <dbReference type="NCBI Taxonomy" id="48507"/>
    <lineage>
        <taxon>Eukaryota</taxon>
        <taxon>Fungi</taxon>
        <taxon>Dikarya</taxon>
        <taxon>Ascomycota</taxon>
        <taxon>Pezizomycotina</taxon>
        <taxon>Sordariomycetes</taxon>
        <taxon>Hypocreomycetidae</taxon>
        <taxon>Hypocreales</taxon>
        <taxon>Nectriaceae</taxon>
        <taxon>Fusarium</taxon>
        <taxon>Fusarium fujikuroi species complex</taxon>
    </lineage>
</organism>
<evidence type="ECO:0000313" key="2">
    <source>
        <dbReference type="Proteomes" id="UP000562682"/>
    </source>
</evidence>
<dbReference type="PANTHER" id="PTHR24148">
    <property type="entry name" value="ANKYRIN REPEAT DOMAIN-CONTAINING PROTEIN 39 HOMOLOG-RELATED"/>
    <property type="match status" value="1"/>
</dbReference>
<evidence type="ECO:0000313" key="1">
    <source>
        <dbReference type="EMBL" id="KAF5692096.1"/>
    </source>
</evidence>
<gene>
    <name evidence="1" type="ORF">FDENT_3116</name>
</gene>
<proteinExistence type="predicted"/>
<dbReference type="Proteomes" id="UP000562682">
    <property type="component" value="Unassembled WGS sequence"/>
</dbReference>
<reference evidence="1 2" key="1">
    <citation type="submission" date="2020-05" db="EMBL/GenBank/DDBJ databases">
        <title>Identification and distribution of gene clusters putatively required for synthesis of sphingolipid metabolism inhibitors in phylogenetically diverse species of the filamentous fungus Fusarium.</title>
        <authorList>
            <person name="Kim H.-S."/>
            <person name="Busman M."/>
            <person name="Brown D.W."/>
            <person name="Divon H."/>
            <person name="Uhlig S."/>
            <person name="Proctor R.H."/>
        </authorList>
    </citation>
    <scope>NUCLEOTIDE SEQUENCE [LARGE SCALE GENOMIC DNA]</scope>
    <source>
        <strain evidence="1 2">NRRL 25311</strain>
    </source>
</reference>
<keyword evidence="2" id="KW-1185">Reference proteome</keyword>
<protein>
    <submittedName>
        <fullName evidence="1">Heterokaryon incompatibility protein</fullName>
    </submittedName>
</protein>
<name>A0A8H6CT08_9HYPO</name>
<dbReference type="EMBL" id="JAAOAK010000071">
    <property type="protein sequence ID" value="KAF5692096.1"/>
    <property type="molecule type" value="Genomic_DNA"/>
</dbReference>
<dbReference type="AlphaFoldDB" id="A0A8H6CT08"/>